<dbReference type="Pfam" id="PF00041">
    <property type="entry name" value="fn3"/>
    <property type="match status" value="2"/>
</dbReference>
<protein>
    <submittedName>
        <fullName evidence="5">Uncharacterized protein</fullName>
    </submittedName>
</protein>
<dbReference type="Pfam" id="PF00395">
    <property type="entry name" value="SLH"/>
    <property type="match status" value="3"/>
</dbReference>
<dbReference type="PROSITE" id="PS50853">
    <property type="entry name" value="FN3"/>
    <property type="match status" value="3"/>
</dbReference>
<name>A0A972JYP5_9BACL</name>
<evidence type="ECO:0000256" key="1">
    <source>
        <dbReference type="SAM" id="MobiDB-lite"/>
    </source>
</evidence>
<feature type="domain" description="SLH" evidence="4">
    <location>
        <begin position="1536"/>
        <end position="1599"/>
    </location>
</feature>
<feature type="compositionally biased region" description="Polar residues" evidence="1">
    <location>
        <begin position="329"/>
        <end position="347"/>
    </location>
</feature>
<feature type="domain" description="Fibronectin type-III" evidence="3">
    <location>
        <begin position="790"/>
        <end position="888"/>
    </location>
</feature>
<dbReference type="Proteomes" id="UP000641588">
    <property type="component" value="Unassembled WGS sequence"/>
</dbReference>
<dbReference type="SUPFAM" id="SSF49265">
    <property type="entry name" value="Fibronectin type III"/>
    <property type="match status" value="2"/>
</dbReference>
<feature type="domain" description="Fibronectin type-III" evidence="3">
    <location>
        <begin position="1230"/>
        <end position="1322"/>
    </location>
</feature>
<feature type="compositionally biased region" description="Low complexity" evidence="1">
    <location>
        <begin position="1412"/>
        <end position="1434"/>
    </location>
</feature>
<dbReference type="InterPro" id="IPR013783">
    <property type="entry name" value="Ig-like_fold"/>
</dbReference>
<dbReference type="InterPro" id="IPR051465">
    <property type="entry name" value="Cell_Envelope_Struct_Comp"/>
</dbReference>
<dbReference type="InterPro" id="IPR036116">
    <property type="entry name" value="FN3_sf"/>
</dbReference>
<dbReference type="SMART" id="SM00635">
    <property type="entry name" value="BID_2"/>
    <property type="match status" value="1"/>
</dbReference>
<dbReference type="SMART" id="SM00060">
    <property type="entry name" value="FN3"/>
    <property type="match status" value="5"/>
</dbReference>
<dbReference type="InterPro" id="IPR025883">
    <property type="entry name" value="Cadherin-like_domain"/>
</dbReference>
<dbReference type="InterPro" id="IPR003961">
    <property type="entry name" value="FN3_dom"/>
</dbReference>
<keyword evidence="6" id="KW-1185">Reference proteome</keyword>
<dbReference type="SUPFAM" id="SSF51126">
    <property type="entry name" value="Pectin lyase-like"/>
    <property type="match status" value="2"/>
</dbReference>
<evidence type="ECO:0000313" key="5">
    <source>
        <dbReference type="EMBL" id="NOU93759.1"/>
    </source>
</evidence>
<dbReference type="PANTHER" id="PTHR43308">
    <property type="entry name" value="OUTER MEMBRANE PROTEIN ALPHA-RELATED"/>
    <property type="match status" value="1"/>
</dbReference>
<feature type="region of interest" description="Disordered" evidence="1">
    <location>
        <begin position="309"/>
        <end position="347"/>
    </location>
</feature>
<comment type="caution">
    <text evidence="5">The sequence shown here is derived from an EMBL/GenBank/DDBJ whole genome shotgun (WGS) entry which is preliminary data.</text>
</comment>
<feature type="chain" id="PRO_5037707684" evidence="2">
    <location>
        <begin position="32"/>
        <end position="1663"/>
    </location>
</feature>
<dbReference type="InterPro" id="IPR012334">
    <property type="entry name" value="Pectin_lyas_fold"/>
</dbReference>
<evidence type="ECO:0000259" key="3">
    <source>
        <dbReference type="PROSITE" id="PS50853"/>
    </source>
</evidence>
<feature type="domain" description="SLH" evidence="4">
    <location>
        <begin position="1600"/>
        <end position="1662"/>
    </location>
</feature>
<dbReference type="PANTHER" id="PTHR43308:SF5">
    <property type="entry name" value="S-LAYER PROTEIN _ PEPTIDOGLYCAN ENDO-BETA-N-ACETYLGLUCOSAMINIDASE"/>
    <property type="match status" value="1"/>
</dbReference>
<feature type="compositionally biased region" description="Pro residues" evidence="1">
    <location>
        <begin position="1436"/>
        <end position="1448"/>
    </location>
</feature>
<evidence type="ECO:0000259" key="4">
    <source>
        <dbReference type="PROSITE" id="PS51272"/>
    </source>
</evidence>
<dbReference type="Gene3D" id="2.160.20.10">
    <property type="entry name" value="Single-stranded right-handed beta-helix, Pectin lyase-like"/>
    <property type="match status" value="1"/>
</dbReference>
<evidence type="ECO:0000256" key="2">
    <source>
        <dbReference type="SAM" id="SignalP"/>
    </source>
</evidence>
<feature type="signal peptide" evidence="2">
    <location>
        <begin position="1"/>
        <end position="31"/>
    </location>
</feature>
<feature type="domain" description="SLH" evidence="4">
    <location>
        <begin position="1474"/>
        <end position="1535"/>
    </location>
</feature>
<dbReference type="PROSITE" id="PS51272">
    <property type="entry name" value="SLH"/>
    <property type="match status" value="3"/>
</dbReference>
<dbReference type="Gene3D" id="2.60.40.1080">
    <property type="match status" value="1"/>
</dbReference>
<dbReference type="Gene3D" id="2.60.40.10">
    <property type="entry name" value="Immunoglobulins"/>
    <property type="match status" value="2"/>
</dbReference>
<feature type="domain" description="Fibronectin type-III" evidence="3">
    <location>
        <begin position="38"/>
        <end position="158"/>
    </location>
</feature>
<dbReference type="InterPro" id="IPR011050">
    <property type="entry name" value="Pectin_lyase_fold/virulence"/>
</dbReference>
<dbReference type="InterPro" id="IPR003343">
    <property type="entry name" value="Big_2"/>
</dbReference>
<feature type="region of interest" description="Disordered" evidence="1">
    <location>
        <begin position="1412"/>
        <end position="1449"/>
    </location>
</feature>
<sequence length="1663" mass="175428">MKMKKKANIICSFMLSLALLVGLFPAMPVHAAGSYSGAPQNLSVPPLAFDESKIVLTWEKPDDYYESTVKIVDYEVFRDGSRLGLASDNFKENYSYVNAYKDAFYGKLSTQHHQISILSFTATGLAPKTNYEFKVRAVYADHSTSAFSAPRIFSTASTPIVIDAAGHGATYITDQSGSYTTRRANNNATVIKEIADNTATIQAAIDATPVGGKVVLKGSGNNAAPRYYTSGSLFLHSNMTFEIEEGAVLLGSPVFDHYPRSLLVYPYSQDIRTYGLLNAVSWDNGSLENIRIVGKGAIDGNGWKKTTGSGLQNKTAVDPSPGFDDPTGNGWSLPNYQGGSNTTVDNNSASDSAAVRGILAADAMWQSRQDQTPNAGASQFYNARPNLTVARGVHGLYYEGLTFYNPAFHGIVNYQSEQIAVNGVVTMMFDANNGDGVEFGDCLDLTVMNSFWDTGDDAINFAAGQGTVVRNLTDKVASGEGRVFNNFVRNGHGGLLAMGSHTGGWIGDLVAEENVYNTSEAGSNGVLRMKSGATTGGGIRNIVVRDNAANYMLGGNSTIVIDTSYSDANSSTAFGPESEQPLTFENVQVRNMTVSNSIVPLINNTTTYGSSAYAKSPVLRNFTFEDIKILSYSGASGGTIAINGLSDVTFRNITGLQKAITTTNSKNVTIENSVGTTNRKPDVLNGSGALSVTANTYNVTLNWSAINNATQYVVLVDMLDGHGYQQKKIVMSTGAGSESTEIALRPSTSYKVAVRPETVGANASYGKLLETTVTTGAATLGASTISTASPDFKVKAANITGISWQDFAWNAVTDAVYGVHYYELTATPKNPKYATKIYKAYFESSSRQGYSLWGLDDGVTYDVTMKAVNWIGQKGTQWGPVIITTVPGTLMQIPTWAPGSKLTVSGSRWIGEDMIITWNEKDVTDYSNGDTARFAGYRILINGVPVDGGATQANAKPTVKPGQNTYVLSTAGLLPNVPYTISVEAGSEILKYASGAGGLGGSTGFTGTKNTDLPRNQVTFGKWTGHGPSVTHSFLSGPASDASVTNVTVAGVTATVSGSDNTVYNGVLPYDKVLANLTASDIVVTTTDVNTTVGTATTSDGGKTWKVVVTAEDNATKVTYTINVTVGASPNASLSTLSLSGITLSPAVSSNVYAYTATVPNEVSVTTAAYAAVDSHATVALLLNGSPVKNPISLNVGSNMISVVVTAQDGTTTKTYTVTVTRSAPAIPIVPIAPTGLTVVAGDGQALLNWNGVSEATSYKVYKGTATGIYDAAPVAIVSKGTSSNVTGLTNGTTYYFTVRASNESGDSPYAAEVSGTPMKAPVTAPSLTSLALTPPTFYLQAGSSATMAATATYSDNSTREVTDELIWTFSTSGVASISKGVVSAMGVGTTVATATYGNQTAQLNITVVTYRSSSRGRGSSPTTGTTPTTTTTPDNPTPAPLTKPEPSPFVSSVVTSVEKLISKIKETLEANKDAKVTFTDTSSHWGAKDIAMASRLHIIEGYLDGSFKPNASVTRAEFSVMITRAFGLTAASDSNKTSFRDIDKDNWAKSYIEILTSSGIVNGYEDGTFQPNKNISRAEMLTIISRILNLKELSKNGSVSLFADVNSGYWAKETIEKAIGAGIIQGVSTDTFAPDHNATRAEALTLIIRSLKTDTIINELLK</sequence>
<organism evidence="5 6">
    <name type="scientific">Paenibacillus foliorum</name>
    <dbReference type="NCBI Taxonomy" id="2654974"/>
    <lineage>
        <taxon>Bacteria</taxon>
        <taxon>Bacillati</taxon>
        <taxon>Bacillota</taxon>
        <taxon>Bacilli</taxon>
        <taxon>Bacillales</taxon>
        <taxon>Paenibacillaceae</taxon>
        <taxon>Paenibacillus</taxon>
    </lineage>
</organism>
<gene>
    <name evidence="5" type="ORF">GC093_11070</name>
</gene>
<dbReference type="CDD" id="cd00063">
    <property type="entry name" value="FN3"/>
    <property type="match status" value="2"/>
</dbReference>
<dbReference type="EMBL" id="WHOD01000049">
    <property type="protein sequence ID" value="NOU93759.1"/>
    <property type="molecule type" value="Genomic_DNA"/>
</dbReference>
<evidence type="ECO:0000313" key="6">
    <source>
        <dbReference type="Proteomes" id="UP000641588"/>
    </source>
</evidence>
<reference evidence="5" key="1">
    <citation type="submission" date="2019-10" db="EMBL/GenBank/DDBJ databases">
        <title>Description of Paenibacillus glebae sp. nov.</title>
        <authorList>
            <person name="Carlier A."/>
            <person name="Qi S."/>
        </authorList>
    </citation>
    <scope>NUCLEOTIDE SEQUENCE</scope>
    <source>
        <strain evidence="5">LMG 31456</strain>
    </source>
</reference>
<keyword evidence="2" id="KW-0732">Signal</keyword>
<proteinExistence type="predicted"/>
<accession>A0A972JYP5</accession>
<dbReference type="Pfam" id="PF12733">
    <property type="entry name" value="Cadherin-like"/>
    <property type="match status" value="1"/>
</dbReference>
<dbReference type="InterPro" id="IPR001119">
    <property type="entry name" value="SLH_dom"/>
</dbReference>